<dbReference type="InterPro" id="IPR012677">
    <property type="entry name" value="Nucleotide-bd_a/b_plait_sf"/>
</dbReference>
<dbReference type="InterPro" id="IPR035979">
    <property type="entry name" value="RBD_domain_sf"/>
</dbReference>
<feature type="compositionally biased region" description="Basic and acidic residues" evidence="1">
    <location>
        <begin position="192"/>
        <end position="205"/>
    </location>
</feature>
<feature type="compositionally biased region" description="Low complexity" evidence="1">
    <location>
        <begin position="454"/>
        <end position="472"/>
    </location>
</feature>
<organism evidence="3 4">
    <name type="scientific">Penicillium alfredii</name>
    <dbReference type="NCBI Taxonomy" id="1506179"/>
    <lineage>
        <taxon>Eukaryota</taxon>
        <taxon>Fungi</taxon>
        <taxon>Dikarya</taxon>
        <taxon>Ascomycota</taxon>
        <taxon>Pezizomycotina</taxon>
        <taxon>Eurotiomycetes</taxon>
        <taxon>Eurotiomycetidae</taxon>
        <taxon>Eurotiales</taxon>
        <taxon>Aspergillaceae</taxon>
        <taxon>Penicillium</taxon>
    </lineage>
</organism>
<dbReference type="Gene3D" id="3.30.70.330">
    <property type="match status" value="1"/>
</dbReference>
<dbReference type="SUPFAM" id="SSF54928">
    <property type="entry name" value="RNA-binding domain, RBD"/>
    <property type="match status" value="1"/>
</dbReference>
<accession>A0A9W9G9M7</accession>
<feature type="region of interest" description="Disordered" evidence="1">
    <location>
        <begin position="172"/>
        <end position="231"/>
    </location>
</feature>
<feature type="domain" description="RRM" evidence="2">
    <location>
        <begin position="41"/>
        <end position="89"/>
    </location>
</feature>
<dbReference type="OrthoDB" id="410044at2759"/>
<evidence type="ECO:0000313" key="3">
    <source>
        <dbReference type="EMBL" id="KAJ5114671.1"/>
    </source>
</evidence>
<gene>
    <name evidence="3" type="ORF">NUU61_000430</name>
</gene>
<dbReference type="RefSeq" id="XP_056515864.1">
    <property type="nucleotide sequence ID" value="XM_056651014.1"/>
</dbReference>
<evidence type="ECO:0000259" key="2">
    <source>
        <dbReference type="Pfam" id="PF00076"/>
    </source>
</evidence>
<keyword evidence="4" id="KW-1185">Reference proteome</keyword>
<dbReference type="InterPro" id="IPR000504">
    <property type="entry name" value="RRM_dom"/>
</dbReference>
<feature type="region of interest" description="Disordered" evidence="1">
    <location>
        <begin position="362"/>
        <end position="472"/>
    </location>
</feature>
<dbReference type="CDD" id="cd00590">
    <property type="entry name" value="RRM_SF"/>
    <property type="match status" value="1"/>
</dbReference>
<name>A0A9W9G9M7_9EURO</name>
<reference evidence="3" key="1">
    <citation type="submission" date="2022-11" db="EMBL/GenBank/DDBJ databases">
        <authorList>
            <person name="Petersen C."/>
        </authorList>
    </citation>
    <scope>NUCLEOTIDE SEQUENCE</scope>
    <source>
        <strain evidence="3">IBT 34128</strain>
    </source>
</reference>
<comment type="caution">
    <text evidence="3">The sequence shown here is derived from an EMBL/GenBank/DDBJ whole genome shotgun (WGS) entry which is preliminary data.</text>
</comment>
<feature type="compositionally biased region" description="Basic and acidic residues" evidence="1">
    <location>
        <begin position="402"/>
        <end position="441"/>
    </location>
</feature>
<evidence type="ECO:0000313" key="4">
    <source>
        <dbReference type="Proteomes" id="UP001141434"/>
    </source>
</evidence>
<dbReference type="GO" id="GO:0003723">
    <property type="term" value="F:RNA binding"/>
    <property type="evidence" value="ECO:0007669"/>
    <property type="project" value="InterPro"/>
</dbReference>
<dbReference type="GeneID" id="81390182"/>
<sequence>MTIQVVAPTTSGNLYPRRGDRLLEEPSAKNAQGLFPPDACIFVGNLSTKVTADKLAEDLKALFSKFGPCHVKIKQDKKKGLPGAFVQFEVRTACLGLRSGAPIEHDDVVVALGSSGPLEVFCIQPLNTGVYSWSAICKVTFAYVDDCRDAIKHFQKNEKYFLTLLDIDGSPMLPPDMAHPSQPPKPKPQNHPARDNQPRPHDNRPYRNGHFNNNKGGMHSAPPFHPPPFHPGNFPSSAGVAGYPAPPVMFNGMPGYNNAPSPFYPEPFYPEPFDPNMWYGPSFNPAPPPEAYYPAPMAPPVMNNTPFIVSSQPGFAPGYPAYYGEPYPPPPQGYFPPPPHMMPQPGYFDPVYYPENYPSSTGYISPHTGSDIRHEEMQSPPKADGNGAEEVPANVSVNPSAKEFKPATKETEQKANDAKPEEEPQPEKPDEPLENPLKEPAEETIEECLEKLASTSTSRSCSLVRSCSSRSI</sequence>
<evidence type="ECO:0000256" key="1">
    <source>
        <dbReference type="SAM" id="MobiDB-lite"/>
    </source>
</evidence>
<protein>
    <recommendedName>
        <fullName evidence="2">RRM domain-containing protein</fullName>
    </recommendedName>
</protein>
<dbReference type="Pfam" id="PF00076">
    <property type="entry name" value="RRM_1"/>
    <property type="match status" value="1"/>
</dbReference>
<dbReference type="Proteomes" id="UP001141434">
    <property type="component" value="Unassembled WGS sequence"/>
</dbReference>
<dbReference type="EMBL" id="JAPMSZ010000001">
    <property type="protein sequence ID" value="KAJ5114671.1"/>
    <property type="molecule type" value="Genomic_DNA"/>
</dbReference>
<proteinExistence type="predicted"/>
<dbReference type="AlphaFoldDB" id="A0A9W9G9M7"/>
<reference evidence="3" key="2">
    <citation type="journal article" date="2023" name="IMA Fungus">
        <title>Comparative genomic study of the Penicillium genus elucidates a diverse pangenome and 15 lateral gene transfer events.</title>
        <authorList>
            <person name="Petersen C."/>
            <person name="Sorensen T."/>
            <person name="Nielsen M.R."/>
            <person name="Sondergaard T.E."/>
            <person name="Sorensen J.L."/>
            <person name="Fitzpatrick D.A."/>
            <person name="Frisvad J.C."/>
            <person name="Nielsen K.L."/>
        </authorList>
    </citation>
    <scope>NUCLEOTIDE SEQUENCE</scope>
    <source>
        <strain evidence="3">IBT 34128</strain>
    </source>
</reference>